<name>A0A4P7NFU7_PYROR</name>
<protein>
    <submittedName>
        <fullName evidence="2">Uncharacterized protein</fullName>
    </submittedName>
</protein>
<dbReference type="EMBL" id="CP034207">
    <property type="protein sequence ID" value="QBZ60760.1"/>
    <property type="molecule type" value="Genomic_DNA"/>
</dbReference>
<dbReference type="CDD" id="cd14688">
    <property type="entry name" value="bZIP_YAP"/>
    <property type="match status" value="1"/>
</dbReference>
<feature type="region of interest" description="Disordered" evidence="1">
    <location>
        <begin position="1"/>
        <end position="43"/>
    </location>
</feature>
<sequence length="223" mass="23683">MSANEAPADPAAVKDTPLRNNTKARDKASRVRDSQRASRARKRELVESLRARIAEYERQGVQATLEMQQAARAVAEENAQLRKLLALRGVGQAEIDAFLQRGEVTHTGQLAPTHSRAAEPQLAGPPHPIAHSRNVAGGQALVGASVVSDQTKAAGPTCSDADSAARLPLRSMLETPCDNATAILVQVRGDESEVSIRKALGCIGPGSCVVRNTKLLQLMEEAG</sequence>
<evidence type="ECO:0000256" key="1">
    <source>
        <dbReference type="SAM" id="MobiDB-lite"/>
    </source>
</evidence>
<gene>
    <name evidence="2" type="ORF">PoMZ_07702</name>
</gene>
<evidence type="ECO:0000313" key="3">
    <source>
        <dbReference type="Proteomes" id="UP000294847"/>
    </source>
</evidence>
<dbReference type="Proteomes" id="UP000294847">
    <property type="component" value="Chromosome 4"/>
</dbReference>
<evidence type="ECO:0000313" key="2">
    <source>
        <dbReference type="EMBL" id="QBZ60760.1"/>
    </source>
</evidence>
<feature type="compositionally biased region" description="Basic and acidic residues" evidence="1">
    <location>
        <begin position="23"/>
        <end position="36"/>
    </location>
</feature>
<reference evidence="2 3" key="1">
    <citation type="journal article" date="2019" name="Mol. Biol. Evol.">
        <title>Blast fungal genomes show frequent chromosomal changes, gene gains and losses, and effector gene turnover.</title>
        <authorList>
            <person name="Gomez Luciano L.B."/>
            <person name="Jason Tsai I."/>
            <person name="Chuma I."/>
            <person name="Tosa Y."/>
            <person name="Chen Y.H."/>
            <person name="Li J.Y."/>
            <person name="Li M.Y."/>
            <person name="Jade Lu M.Y."/>
            <person name="Nakayashiki H."/>
            <person name="Li W.H."/>
        </authorList>
    </citation>
    <scope>NUCLEOTIDE SEQUENCE [LARGE SCALE GENOMIC DNA]</scope>
    <source>
        <strain evidence="2">MZ5-1-6</strain>
    </source>
</reference>
<organism evidence="2 3">
    <name type="scientific">Pyricularia oryzae</name>
    <name type="common">Rice blast fungus</name>
    <name type="synonym">Magnaporthe oryzae</name>
    <dbReference type="NCBI Taxonomy" id="318829"/>
    <lineage>
        <taxon>Eukaryota</taxon>
        <taxon>Fungi</taxon>
        <taxon>Dikarya</taxon>
        <taxon>Ascomycota</taxon>
        <taxon>Pezizomycotina</taxon>
        <taxon>Sordariomycetes</taxon>
        <taxon>Sordariomycetidae</taxon>
        <taxon>Magnaporthales</taxon>
        <taxon>Pyriculariaceae</taxon>
        <taxon>Pyricularia</taxon>
    </lineage>
</organism>
<proteinExistence type="predicted"/>
<dbReference type="PANTHER" id="PTHR42070">
    <property type="entry name" value="FILAMENT ASSOCIATED PROTEIN, PUTATIVE (AFU_ORTHOLOGUE AFUA_8G06630)-RELATED"/>
    <property type="match status" value="1"/>
</dbReference>
<accession>A0A4P7NFU7</accession>
<dbReference type="AlphaFoldDB" id="A0A4P7NFU7"/>
<dbReference type="PANTHER" id="PTHR42070:SF1">
    <property type="entry name" value="FILAMENT ASSOCIATED PROTEIN, PUTATIVE (AFU_ORTHOLOGUE AFUA_8G06630)-RELATED"/>
    <property type="match status" value="1"/>
</dbReference>